<gene>
    <name evidence="1" type="primary">FZO1</name>
    <name evidence="1" type="ORF">H4R21_002084</name>
</gene>
<evidence type="ECO:0000313" key="1">
    <source>
        <dbReference type="EMBL" id="KAJ2803302.1"/>
    </source>
</evidence>
<sequence>MSLNPDNDVQQRVFADKCRRLHSYLLGTKALLREVGECNRTKWPVHYPLAQNPQLRRSGSMHSLDLPLSDALTPSGLRRATTAAAAVDESGVGGSEARLAEPGDLSVLRLDLRLSSRPDSDVMGSLEESSIARLFDERLAQCEGHVDKLIARVADKASKILVTGDLNAGKSTLVNALIRNEILPYDQQPCTMLFCEVLDASLNDGVEEIHAVPHIDAYDRRDRATFAVVHMADLEDVVAENNEQYQQLKIYTRDRRGSQQSLLHNGVVDVALIDSPGLNRDSLKTTQLFARQEEIDVVVFVVNAENHFTLSGQDFLLTAGNEKAHIFIVVNRFDAIRRKDRCERMILDQIRELSPLTYDERDDLVHFVSAHEQLAGASDSFARMEQRLRKFTLEQRFKSKLAPAQRYAANVLADIQFLASENVGAATRRIQEINAVLREGMPRYEALLSERADSAGRATAILDASCLEVRRHTATHLTNTTLHLPDAAAKVPYPGLLSLWTYAENVLLAIVRHLEHEVVECDRFASFTIHHARAQLDALERQRRRLDAAAADAHSPAPADAASDADADATAAAAANDNDSSVSASQLASVGSISNALDTVQLELADFVDLDFARNWAALTSISASASLSLLATRSMASNVFGLLRLSSTVSATTGRRVLVAAAALVGVGSVFYIVSDMDATVRRKLSARVALILGEEGFVDHHAERLATETTRAVRPFVWHLQHTFQRMVEAEEHRRADHLRLRRSAQDSQIYFDELRIKARDLAGAVRAVNAGSMC</sequence>
<organism evidence="1 2">
    <name type="scientific">Coemansia helicoidea</name>
    <dbReference type="NCBI Taxonomy" id="1286919"/>
    <lineage>
        <taxon>Eukaryota</taxon>
        <taxon>Fungi</taxon>
        <taxon>Fungi incertae sedis</taxon>
        <taxon>Zoopagomycota</taxon>
        <taxon>Kickxellomycotina</taxon>
        <taxon>Kickxellomycetes</taxon>
        <taxon>Kickxellales</taxon>
        <taxon>Kickxellaceae</taxon>
        <taxon>Coemansia</taxon>
    </lineage>
</organism>
<dbReference type="Proteomes" id="UP001140087">
    <property type="component" value="Unassembled WGS sequence"/>
</dbReference>
<proteinExistence type="predicted"/>
<protein>
    <submittedName>
        <fullName evidence="1">Mitofusin</fullName>
    </submittedName>
</protein>
<keyword evidence="2" id="KW-1185">Reference proteome</keyword>
<reference evidence="1" key="1">
    <citation type="submission" date="2022-07" db="EMBL/GenBank/DDBJ databases">
        <title>Phylogenomic reconstructions and comparative analyses of Kickxellomycotina fungi.</title>
        <authorList>
            <person name="Reynolds N.K."/>
            <person name="Stajich J.E."/>
            <person name="Barry K."/>
            <person name="Grigoriev I.V."/>
            <person name="Crous P."/>
            <person name="Smith M.E."/>
        </authorList>
    </citation>
    <scope>NUCLEOTIDE SEQUENCE</scope>
    <source>
        <strain evidence="1">BCRC 34780</strain>
    </source>
</reference>
<evidence type="ECO:0000313" key="2">
    <source>
        <dbReference type="Proteomes" id="UP001140087"/>
    </source>
</evidence>
<accession>A0ACC1L919</accession>
<comment type="caution">
    <text evidence="1">The sequence shown here is derived from an EMBL/GenBank/DDBJ whole genome shotgun (WGS) entry which is preliminary data.</text>
</comment>
<name>A0ACC1L919_9FUNG</name>
<dbReference type="EMBL" id="JANBUN010000497">
    <property type="protein sequence ID" value="KAJ2803302.1"/>
    <property type="molecule type" value="Genomic_DNA"/>
</dbReference>